<dbReference type="PANTHER" id="PTHR30469:SF38">
    <property type="entry name" value="HLYD FAMILY SECRETION PROTEIN"/>
    <property type="match status" value="1"/>
</dbReference>
<protein>
    <submittedName>
        <fullName evidence="7">Efflux RND transporter periplasmic adaptor subunit</fullName>
    </submittedName>
</protein>
<comment type="similarity">
    <text evidence="1">Belongs to the membrane fusion protein (MFP) (TC 8.A.1) family.</text>
</comment>
<evidence type="ECO:0000313" key="8">
    <source>
        <dbReference type="Proteomes" id="UP001575181"/>
    </source>
</evidence>
<evidence type="ECO:0000256" key="2">
    <source>
        <dbReference type="SAM" id="Coils"/>
    </source>
</evidence>
<evidence type="ECO:0000256" key="3">
    <source>
        <dbReference type="SAM" id="SignalP"/>
    </source>
</evidence>
<dbReference type="InterPro" id="IPR058792">
    <property type="entry name" value="Beta-barrel_RND_2"/>
</dbReference>
<accession>A0ABV4TVH7</accession>
<evidence type="ECO:0000313" key="7">
    <source>
        <dbReference type="EMBL" id="MFA9461119.1"/>
    </source>
</evidence>
<proteinExistence type="inferred from homology"/>
<dbReference type="SUPFAM" id="SSF111369">
    <property type="entry name" value="HlyD-like secretion proteins"/>
    <property type="match status" value="1"/>
</dbReference>
<feature type="chain" id="PRO_5046672958" evidence="3">
    <location>
        <begin position="22"/>
        <end position="264"/>
    </location>
</feature>
<feature type="signal peptide" evidence="3">
    <location>
        <begin position="1"/>
        <end position="21"/>
    </location>
</feature>
<name>A0ABV4TVH7_9GAMM</name>
<feature type="domain" description="CusB-like beta-barrel" evidence="6">
    <location>
        <begin position="190"/>
        <end position="261"/>
    </location>
</feature>
<keyword evidence="2" id="KW-0175">Coiled coil</keyword>
<evidence type="ECO:0000259" key="6">
    <source>
        <dbReference type="Pfam" id="PF25954"/>
    </source>
</evidence>
<dbReference type="Pfam" id="PF25917">
    <property type="entry name" value="BSH_RND"/>
    <property type="match status" value="1"/>
</dbReference>
<sequence length="264" mass="28870">MRRVVLAGMVLLLLGATGAAAQEADRTPMEGRLEARRIVTLGAQVSGPMAEVLVDSGERVEKGELLARIDPARYRAALQKAEARLKKAKAVAKESSRELERQEKIYNRGLSARHDLQIARRDAARDQAAVEAAQAEVRQAQVDLKHTEIRAPLDGVILKRNINVGEAVIANLRPPMLFRVASSLDALDVVVPITESQVARVAEGDHLEVTFPAYTEKRVRGEIINIARAPSEKKDAGARYPVRVRVPNAGGGLRIGMRARVFFP</sequence>
<evidence type="ECO:0000259" key="5">
    <source>
        <dbReference type="Pfam" id="PF25917"/>
    </source>
</evidence>
<reference evidence="7 8" key="1">
    <citation type="submission" date="2024-08" db="EMBL/GenBank/DDBJ databases">
        <title>Whole-genome sequencing of halo(alkali)philic microorganisms from hypersaline lakes.</title>
        <authorList>
            <person name="Sorokin D.Y."/>
            <person name="Merkel A.Y."/>
            <person name="Messina E."/>
            <person name="Yakimov M."/>
        </authorList>
    </citation>
    <scope>NUCLEOTIDE SEQUENCE [LARGE SCALE GENOMIC DNA]</scope>
    <source>
        <strain evidence="7 8">Cl-TMA</strain>
    </source>
</reference>
<evidence type="ECO:0000256" key="1">
    <source>
        <dbReference type="ARBA" id="ARBA00009477"/>
    </source>
</evidence>
<dbReference type="InterPro" id="IPR006143">
    <property type="entry name" value="RND_pump_MFP"/>
</dbReference>
<feature type="domain" description="Multidrug resistance protein MdtA-like barrel-sandwich hybrid" evidence="5">
    <location>
        <begin position="37"/>
        <end position="172"/>
    </location>
</feature>
<dbReference type="PANTHER" id="PTHR30469">
    <property type="entry name" value="MULTIDRUG RESISTANCE PROTEIN MDTA"/>
    <property type="match status" value="1"/>
</dbReference>
<dbReference type="InterPro" id="IPR058624">
    <property type="entry name" value="MdtA-like_HH"/>
</dbReference>
<dbReference type="RefSeq" id="WP_373655905.1">
    <property type="nucleotide sequence ID" value="NZ_JBGUAW010000006.1"/>
</dbReference>
<dbReference type="Gene3D" id="2.40.30.170">
    <property type="match status" value="1"/>
</dbReference>
<feature type="domain" description="Multidrug resistance protein MdtA-like alpha-helical hairpin" evidence="4">
    <location>
        <begin position="78"/>
        <end position="147"/>
    </location>
</feature>
<dbReference type="Pfam" id="PF25876">
    <property type="entry name" value="HH_MFP_RND"/>
    <property type="match status" value="1"/>
</dbReference>
<dbReference type="NCBIfam" id="TIGR01730">
    <property type="entry name" value="RND_mfp"/>
    <property type="match status" value="1"/>
</dbReference>
<dbReference type="Gene3D" id="1.10.287.470">
    <property type="entry name" value="Helix hairpin bin"/>
    <property type="match status" value="1"/>
</dbReference>
<comment type="caution">
    <text evidence="7">The sequence shown here is derived from an EMBL/GenBank/DDBJ whole genome shotgun (WGS) entry which is preliminary data.</text>
</comment>
<dbReference type="EMBL" id="JBGUAW010000006">
    <property type="protein sequence ID" value="MFA9461119.1"/>
    <property type="molecule type" value="Genomic_DNA"/>
</dbReference>
<feature type="coiled-coil region" evidence="2">
    <location>
        <begin position="78"/>
        <end position="150"/>
    </location>
</feature>
<dbReference type="InterPro" id="IPR058625">
    <property type="entry name" value="MdtA-like_BSH"/>
</dbReference>
<keyword evidence="8" id="KW-1185">Reference proteome</keyword>
<keyword evidence="3" id="KW-0732">Signal</keyword>
<dbReference type="Pfam" id="PF25954">
    <property type="entry name" value="Beta-barrel_RND_2"/>
    <property type="match status" value="1"/>
</dbReference>
<organism evidence="7 8">
    <name type="scientific">Thiohalorhabdus methylotrophus</name>
    <dbReference type="NCBI Taxonomy" id="3242694"/>
    <lineage>
        <taxon>Bacteria</taxon>
        <taxon>Pseudomonadati</taxon>
        <taxon>Pseudomonadota</taxon>
        <taxon>Gammaproteobacteria</taxon>
        <taxon>Thiohalorhabdales</taxon>
        <taxon>Thiohalorhabdaceae</taxon>
        <taxon>Thiohalorhabdus</taxon>
    </lineage>
</organism>
<gene>
    <name evidence="7" type="ORF">ACERLL_09815</name>
</gene>
<dbReference type="Gene3D" id="2.40.50.100">
    <property type="match status" value="1"/>
</dbReference>
<evidence type="ECO:0000259" key="4">
    <source>
        <dbReference type="Pfam" id="PF25876"/>
    </source>
</evidence>
<dbReference type="Proteomes" id="UP001575181">
    <property type="component" value="Unassembled WGS sequence"/>
</dbReference>